<keyword evidence="12" id="KW-1185">Reference proteome</keyword>
<evidence type="ECO:0000256" key="5">
    <source>
        <dbReference type="ARBA" id="ARBA00022692"/>
    </source>
</evidence>
<name>A0A191WKY4_9MICO</name>
<dbReference type="PANTHER" id="PTHR48090:SF3">
    <property type="entry name" value="UNDECAPRENYL-PHOSPHATE 4-DEOXY-4-FORMAMIDO-L-ARABINOSE TRANSFERASE"/>
    <property type="match status" value="1"/>
</dbReference>
<dbReference type="SUPFAM" id="SSF53448">
    <property type="entry name" value="Nucleotide-diphospho-sugar transferases"/>
    <property type="match status" value="1"/>
</dbReference>
<dbReference type="Gene3D" id="3.90.550.10">
    <property type="entry name" value="Spore Coat Polysaccharide Biosynthesis Protein SpsA, Chain A"/>
    <property type="match status" value="1"/>
</dbReference>
<reference evidence="12" key="2">
    <citation type="submission" date="2016-01" db="EMBL/GenBank/DDBJ databases">
        <title>Complete genome sequence of Agromyces aureus AR33T and comparison with related organisms.</title>
        <authorList>
            <person name="Corretto E."/>
            <person name="Antonielli L."/>
            <person name="Sessitsch A."/>
            <person name="Brader G."/>
        </authorList>
    </citation>
    <scope>NUCLEOTIDE SEQUENCE [LARGE SCALE GENOMIC DNA]</scope>
    <source>
        <strain evidence="12">AR33</strain>
    </source>
</reference>
<sequence>MSVVIPVYQGERTLTALLAEIVPLTTQHLTADGYPFVVSEVLLVNDNGPDASDQVIRRLESEYSNVRGVWLSRNFGQHAATLAGMASAGSDWIVTLDEDGQHDPSDISGLLDTAMRERAAVVYAKPTNSAPHGALRNNASRLAKRTLERLTGTVGATDYQSFRLVLGNVGRSVAAFAGSGVYLDVALGWVAGRVVTSPVLLRDEGDRRSGYSGRRLFAHFARMVLTSGTRGLRAVGLLGIIVALLGVVFAIVVLIQRLVGDIAIEGWASTVILILLSSGAILFSLGVVAEYIGVSVNMAMGRPSYLILSDPADGPLGRAPYRAPSDAP</sequence>
<comment type="similarity">
    <text evidence="1">Belongs to the glycosyltransferase 2 family.</text>
</comment>
<keyword evidence="7 9" id="KW-1133">Transmembrane helix</keyword>
<dbReference type="Pfam" id="PF00535">
    <property type="entry name" value="Glycos_transf_2"/>
    <property type="match status" value="1"/>
</dbReference>
<feature type="transmembrane region" description="Helical" evidence="9">
    <location>
        <begin position="232"/>
        <end position="255"/>
    </location>
</feature>
<gene>
    <name evidence="11" type="ORF">ATC03_14150</name>
</gene>
<protein>
    <submittedName>
        <fullName evidence="11">Mannosyltransferase</fullName>
    </submittedName>
</protein>
<evidence type="ECO:0000256" key="6">
    <source>
        <dbReference type="ARBA" id="ARBA00022985"/>
    </source>
</evidence>
<evidence type="ECO:0000313" key="11">
    <source>
        <dbReference type="EMBL" id="ANJ28955.1"/>
    </source>
</evidence>
<evidence type="ECO:0000259" key="10">
    <source>
        <dbReference type="Pfam" id="PF00535"/>
    </source>
</evidence>
<evidence type="ECO:0000256" key="4">
    <source>
        <dbReference type="ARBA" id="ARBA00022679"/>
    </source>
</evidence>
<dbReference type="OrthoDB" id="9811884at2"/>
<evidence type="ECO:0000256" key="9">
    <source>
        <dbReference type="SAM" id="Phobius"/>
    </source>
</evidence>
<keyword evidence="4 11" id="KW-0808">Transferase</keyword>
<dbReference type="GO" id="GO:0005886">
    <property type="term" value="C:plasma membrane"/>
    <property type="evidence" value="ECO:0007669"/>
    <property type="project" value="TreeGrafter"/>
</dbReference>
<dbReference type="PANTHER" id="PTHR48090">
    <property type="entry name" value="UNDECAPRENYL-PHOSPHATE 4-DEOXY-4-FORMAMIDO-L-ARABINOSE TRANSFERASE-RELATED"/>
    <property type="match status" value="1"/>
</dbReference>
<keyword evidence="5 9" id="KW-0812">Transmembrane</keyword>
<evidence type="ECO:0000256" key="3">
    <source>
        <dbReference type="ARBA" id="ARBA00022676"/>
    </source>
</evidence>
<evidence type="ECO:0000256" key="7">
    <source>
        <dbReference type="ARBA" id="ARBA00022989"/>
    </source>
</evidence>
<proteinExistence type="inferred from homology"/>
<accession>A0A191WKY4</accession>
<feature type="domain" description="Glycosyltransferase 2-like" evidence="10">
    <location>
        <begin position="2"/>
        <end position="148"/>
    </location>
</feature>
<dbReference type="AlphaFoldDB" id="A0A191WKY4"/>
<dbReference type="Proteomes" id="UP000078437">
    <property type="component" value="Chromosome"/>
</dbReference>
<keyword evidence="3 11" id="KW-0328">Glycosyltransferase</keyword>
<dbReference type="GO" id="GO:0009103">
    <property type="term" value="P:lipopolysaccharide biosynthetic process"/>
    <property type="evidence" value="ECO:0007669"/>
    <property type="project" value="UniProtKB-KW"/>
</dbReference>
<evidence type="ECO:0000256" key="8">
    <source>
        <dbReference type="ARBA" id="ARBA00023136"/>
    </source>
</evidence>
<feature type="transmembrane region" description="Helical" evidence="9">
    <location>
        <begin position="267"/>
        <end position="292"/>
    </location>
</feature>
<evidence type="ECO:0000256" key="1">
    <source>
        <dbReference type="ARBA" id="ARBA00006739"/>
    </source>
</evidence>
<dbReference type="STRING" id="453304.ATC03_14150"/>
<keyword evidence="6" id="KW-0448">Lipopolysaccharide biosynthesis</keyword>
<dbReference type="KEGG" id="agy:ATC03_14150"/>
<dbReference type="GO" id="GO:0099621">
    <property type="term" value="F:undecaprenyl-phosphate 4-deoxy-4-formamido-L-arabinose transferase activity"/>
    <property type="evidence" value="ECO:0007669"/>
    <property type="project" value="TreeGrafter"/>
</dbReference>
<evidence type="ECO:0000256" key="2">
    <source>
        <dbReference type="ARBA" id="ARBA00022475"/>
    </source>
</evidence>
<dbReference type="EMBL" id="CP013979">
    <property type="protein sequence ID" value="ANJ28955.1"/>
    <property type="molecule type" value="Genomic_DNA"/>
</dbReference>
<dbReference type="InterPro" id="IPR050256">
    <property type="entry name" value="Glycosyltransferase_2"/>
</dbReference>
<dbReference type="InterPro" id="IPR001173">
    <property type="entry name" value="Glyco_trans_2-like"/>
</dbReference>
<reference evidence="11 12" key="1">
    <citation type="journal article" date="2016" name="Int. J. Syst. Evol. Microbiol.">
        <title>Agromyces aureus sp. nov., isolated from the rhizosphere of Salix caprea L. grown in a heavy-metal-contaminated soil.</title>
        <authorList>
            <person name="Corretto E."/>
            <person name="Antonielli L."/>
            <person name="Sessitsch A."/>
            <person name="Compant S."/>
            <person name="Gorfer M."/>
            <person name="Kuffner M."/>
            <person name="Brader G."/>
        </authorList>
    </citation>
    <scope>NUCLEOTIDE SEQUENCE [LARGE SCALE GENOMIC DNA]</scope>
    <source>
        <strain evidence="11 12">AR33</strain>
    </source>
</reference>
<dbReference type="InterPro" id="IPR029044">
    <property type="entry name" value="Nucleotide-diphossugar_trans"/>
</dbReference>
<evidence type="ECO:0000313" key="12">
    <source>
        <dbReference type="Proteomes" id="UP000078437"/>
    </source>
</evidence>
<keyword evidence="2" id="KW-1003">Cell membrane</keyword>
<organism evidence="11 12">
    <name type="scientific">Agromyces aureus</name>
    <dbReference type="NCBI Taxonomy" id="453304"/>
    <lineage>
        <taxon>Bacteria</taxon>
        <taxon>Bacillati</taxon>
        <taxon>Actinomycetota</taxon>
        <taxon>Actinomycetes</taxon>
        <taxon>Micrococcales</taxon>
        <taxon>Microbacteriaceae</taxon>
        <taxon>Agromyces</taxon>
    </lineage>
</organism>
<keyword evidence="8 9" id="KW-0472">Membrane</keyword>